<dbReference type="GO" id="GO:0005886">
    <property type="term" value="C:plasma membrane"/>
    <property type="evidence" value="ECO:0007669"/>
    <property type="project" value="TreeGrafter"/>
</dbReference>
<keyword evidence="4" id="KW-1185">Reference proteome</keyword>
<dbReference type="InterPro" id="IPR011009">
    <property type="entry name" value="Kinase-like_dom_sf"/>
</dbReference>
<evidence type="ECO:0000259" key="2">
    <source>
        <dbReference type="PROSITE" id="PS50011"/>
    </source>
</evidence>
<protein>
    <recommendedName>
        <fullName evidence="2">Protein kinase domain-containing protein</fullName>
    </recommendedName>
</protein>
<accession>A0A7T8GRB4</accession>
<dbReference type="FunFam" id="1.10.510.10:FF:001927">
    <property type="entry name" value="Receptor protein-tyrosine kinase"/>
    <property type="match status" value="1"/>
</dbReference>
<dbReference type="InterPro" id="IPR000719">
    <property type="entry name" value="Prot_kinase_dom"/>
</dbReference>
<sequence>TGAPFTSEYEFDVDAKWELALERLSLGGPQRRFADKQDSLRIPSTSSTPNGGGSNPCSEVAVKMLKEGHTDSDVIDFKVGTHENVFVSPRRCDTAQWISSPLDLVEYAKYGCLKTYLQKAKAEGKPLDSQEIRNVFIGTWLHVISSGGAKRYKIADFGMARDIIGKEYYRKKSGGKLPIKWMAPEAFFQNFYSAQSDVWSFGILLWEISSYGEQPYREIFDHITLFKKLEEGFRLSKPPDCPPIFYDLMNYCWKYRPEERPTWANLVLFTDDLLSVI</sequence>
<dbReference type="EMBL" id="CP045904">
    <property type="protein sequence ID" value="QQP36333.1"/>
    <property type="molecule type" value="Genomic_DNA"/>
</dbReference>
<dbReference type="GO" id="GO:0007169">
    <property type="term" value="P:cell surface receptor protein tyrosine kinase signaling pathway"/>
    <property type="evidence" value="ECO:0007669"/>
    <property type="project" value="TreeGrafter"/>
</dbReference>
<dbReference type="Proteomes" id="UP000595437">
    <property type="component" value="Chromosome 15"/>
</dbReference>
<dbReference type="GO" id="GO:0043235">
    <property type="term" value="C:receptor complex"/>
    <property type="evidence" value="ECO:0007669"/>
    <property type="project" value="TreeGrafter"/>
</dbReference>
<dbReference type="InterPro" id="IPR050122">
    <property type="entry name" value="RTK"/>
</dbReference>
<dbReference type="AlphaFoldDB" id="A0A7T8GRB4"/>
<dbReference type="SUPFAM" id="SSF56112">
    <property type="entry name" value="Protein kinase-like (PK-like)"/>
    <property type="match status" value="1"/>
</dbReference>
<evidence type="ECO:0000256" key="1">
    <source>
        <dbReference type="SAM" id="MobiDB-lite"/>
    </source>
</evidence>
<dbReference type="PANTHER" id="PTHR24416:SF600">
    <property type="entry name" value="PDGF- AND VEGF-RECEPTOR RELATED, ISOFORM J"/>
    <property type="match status" value="1"/>
</dbReference>
<dbReference type="GO" id="GO:0005524">
    <property type="term" value="F:ATP binding"/>
    <property type="evidence" value="ECO:0007669"/>
    <property type="project" value="InterPro"/>
</dbReference>
<dbReference type="InterPro" id="IPR001245">
    <property type="entry name" value="Ser-Thr/Tyr_kinase_cat_dom"/>
</dbReference>
<dbReference type="PROSITE" id="PS50011">
    <property type="entry name" value="PROTEIN_KINASE_DOM"/>
    <property type="match status" value="1"/>
</dbReference>
<proteinExistence type="predicted"/>
<name>A0A7T8GRB4_CALRO</name>
<dbReference type="GO" id="GO:0004714">
    <property type="term" value="F:transmembrane receptor protein tyrosine kinase activity"/>
    <property type="evidence" value="ECO:0007669"/>
    <property type="project" value="TreeGrafter"/>
</dbReference>
<dbReference type="OrthoDB" id="535945at2759"/>
<dbReference type="Pfam" id="PF07714">
    <property type="entry name" value="PK_Tyr_Ser-Thr"/>
    <property type="match status" value="1"/>
</dbReference>
<feature type="region of interest" description="Disordered" evidence="1">
    <location>
        <begin position="35"/>
        <end position="56"/>
    </location>
</feature>
<dbReference type="Gene3D" id="1.10.510.10">
    <property type="entry name" value="Transferase(Phosphotransferase) domain 1"/>
    <property type="match status" value="1"/>
</dbReference>
<reference evidence="4" key="1">
    <citation type="submission" date="2021-01" db="EMBL/GenBank/DDBJ databases">
        <title>Caligus Genome Assembly.</title>
        <authorList>
            <person name="Gallardo-Escarate C."/>
        </authorList>
    </citation>
    <scope>NUCLEOTIDE SEQUENCE [LARGE SCALE GENOMIC DNA]</scope>
</reference>
<dbReference type="PRINTS" id="PR00109">
    <property type="entry name" value="TYRKINASE"/>
</dbReference>
<feature type="non-terminal residue" evidence="3">
    <location>
        <position position="277"/>
    </location>
</feature>
<evidence type="ECO:0000313" key="4">
    <source>
        <dbReference type="Proteomes" id="UP000595437"/>
    </source>
</evidence>
<feature type="domain" description="Protein kinase" evidence="2">
    <location>
        <begin position="1"/>
        <end position="274"/>
    </location>
</feature>
<organism evidence="3 4">
    <name type="scientific">Caligus rogercresseyi</name>
    <name type="common">Sea louse</name>
    <dbReference type="NCBI Taxonomy" id="217165"/>
    <lineage>
        <taxon>Eukaryota</taxon>
        <taxon>Metazoa</taxon>
        <taxon>Ecdysozoa</taxon>
        <taxon>Arthropoda</taxon>
        <taxon>Crustacea</taxon>
        <taxon>Multicrustacea</taxon>
        <taxon>Hexanauplia</taxon>
        <taxon>Copepoda</taxon>
        <taxon>Siphonostomatoida</taxon>
        <taxon>Caligidae</taxon>
        <taxon>Caligus</taxon>
    </lineage>
</organism>
<evidence type="ECO:0000313" key="3">
    <source>
        <dbReference type="EMBL" id="QQP36333.1"/>
    </source>
</evidence>
<gene>
    <name evidence="3" type="ORF">FKW44_021399</name>
</gene>
<dbReference type="PANTHER" id="PTHR24416">
    <property type="entry name" value="TYROSINE-PROTEIN KINASE RECEPTOR"/>
    <property type="match status" value="1"/>
</dbReference>